<dbReference type="Gene3D" id="1.10.4160.10">
    <property type="entry name" value="Hydantoin permease"/>
    <property type="match status" value="1"/>
</dbReference>
<keyword evidence="3" id="KW-0812">Transmembrane</keyword>
<comment type="caution">
    <text evidence="6">The sequence shown here is derived from an EMBL/GenBank/DDBJ whole genome shotgun (WGS) entry which is preliminary data.</text>
</comment>
<reference evidence="6" key="1">
    <citation type="journal article" date="2020" name="mSystems">
        <title>Genome- and Community-Level Interaction Insights into Carbon Utilization and Element Cycling Functions of Hydrothermarchaeota in Hydrothermal Sediment.</title>
        <authorList>
            <person name="Zhou Z."/>
            <person name="Liu Y."/>
            <person name="Xu W."/>
            <person name="Pan J."/>
            <person name="Luo Z.H."/>
            <person name="Li M."/>
        </authorList>
    </citation>
    <scope>NUCLEOTIDE SEQUENCE [LARGE SCALE GENOMIC DNA]</scope>
    <source>
        <strain evidence="6">SpSt-222</strain>
    </source>
</reference>
<evidence type="ECO:0000256" key="1">
    <source>
        <dbReference type="ARBA" id="ARBA00004141"/>
    </source>
</evidence>
<keyword evidence="4" id="KW-1133">Transmembrane helix</keyword>
<dbReference type="GO" id="GO:0005886">
    <property type="term" value="C:plasma membrane"/>
    <property type="evidence" value="ECO:0007669"/>
    <property type="project" value="TreeGrafter"/>
</dbReference>
<dbReference type="PANTHER" id="PTHR30569:SF0">
    <property type="entry name" value="CYTOSINE PERMEASE"/>
    <property type="match status" value="1"/>
</dbReference>
<comment type="subcellular location">
    <subcellularLocation>
        <location evidence="1">Membrane</location>
        <topology evidence="1">Multi-pass membrane protein</topology>
    </subcellularLocation>
</comment>
<dbReference type="AlphaFoldDB" id="A0A7C1FQD6"/>
<proteinExistence type="inferred from homology"/>
<evidence type="ECO:0000256" key="3">
    <source>
        <dbReference type="ARBA" id="ARBA00022692"/>
    </source>
</evidence>
<protein>
    <submittedName>
        <fullName evidence="6">Uncharacterized protein</fullName>
    </submittedName>
</protein>
<dbReference type="PANTHER" id="PTHR30569">
    <property type="entry name" value="CYTOSINE TRANSPORTER CODB"/>
    <property type="match status" value="1"/>
</dbReference>
<evidence type="ECO:0000256" key="4">
    <source>
        <dbReference type="ARBA" id="ARBA00022989"/>
    </source>
</evidence>
<comment type="similarity">
    <text evidence="2">Belongs to the purine-cytosine permease (2.A.39) family.</text>
</comment>
<dbReference type="GO" id="GO:0015209">
    <property type="term" value="F:cytosine transmembrane transporter activity"/>
    <property type="evidence" value="ECO:0007669"/>
    <property type="project" value="InterPro"/>
</dbReference>
<organism evidence="6">
    <name type="scientific">Thermomicrobium roseum</name>
    <dbReference type="NCBI Taxonomy" id="500"/>
    <lineage>
        <taxon>Bacteria</taxon>
        <taxon>Pseudomonadati</taxon>
        <taxon>Thermomicrobiota</taxon>
        <taxon>Thermomicrobia</taxon>
        <taxon>Thermomicrobiales</taxon>
        <taxon>Thermomicrobiaceae</taxon>
        <taxon>Thermomicrobium</taxon>
    </lineage>
</organism>
<accession>A0A7C1FQD6</accession>
<dbReference type="EMBL" id="DSJL01000011">
    <property type="protein sequence ID" value="HEF65307.1"/>
    <property type="molecule type" value="Genomic_DNA"/>
</dbReference>
<evidence type="ECO:0000313" key="6">
    <source>
        <dbReference type="EMBL" id="HEF65307.1"/>
    </source>
</evidence>
<name>A0A7C1FQD6_THERO</name>
<dbReference type="InterPro" id="IPR030191">
    <property type="entry name" value="CodB"/>
</dbReference>
<dbReference type="InterPro" id="IPR001248">
    <property type="entry name" value="Pur-cyt_permease"/>
</dbReference>
<evidence type="ECO:0000256" key="5">
    <source>
        <dbReference type="ARBA" id="ARBA00023136"/>
    </source>
</evidence>
<evidence type="ECO:0000256" key="2">
    <source>
        <dbReference type="ARBA" id="ARBA00008974"/>
    </source>
</evidence>
<gene>
    <name evidence="6" type="ORF">ENP47_06895</name>
</gene>
<dbReference type="Pfam" id="PF02133">
    <property type="entry name" value="Transp_cyt_pur"/>
    <property type="match status" value="1"/>
</dbReference>
<sequence length="471" mass="51688">MAESREQAVQREVYFGILPVLRGERQFGLLDFLLVQVGFGIAAWSFLVGGYTGSVLPAGPAIAAILFGNAIPVFLISVLAILYARYGVDTFIGARAILGPRGSNLFLIIFAILNLGWITIACFMLGESAIRVVAAFGGPEWLASRTVGAPIFALAAFAIAWWLALQGPIAIRLFIRVGVPAMVAIIVGLIIYIFLQNGVSAVWNAQPPAPYDTPVRGLASAIEWNVGLGFSWLPYIGQWNRLAKDERTALIGTYLGWGVLLNVAAILGALTALLVGTYEPTEWMIQAGGPLFGLFGLFMLILANLTSATVLIYSQGLSIKTLFPRWKWLWALLTTVPAALLMLTPTMYDSYTKFLAYISFIMAAFGGVMVADYVFIQRFHISLRDLYRQHAGRYQYFAGFNWEAYAAVILGGIFYFWTYDPATDRAGPLFTYITAGIPTFFLTAAVYLALTFVTRRLAVRQEEPVAIERGD</sequence>
<keyword evidence="5" id="KW-0472">Membrane</keyword>